<protein>
    <recommendedName>
        <fullName evidence="6">Transcription repressor</fullName>
    </recommendedName>
    <alternativeName>
        <fullName evidence="6">Ovate family protein</fullName>
    </alternativeName>
</protein>
<keyword evidence="10" id="KW-1185">Reference proteome</keyword>
<evidence type="ECO:0000256" key="2">
    <source>
        <dbReference type="ARBA" id="ARBA00022491"/>
    </source>
</evidence>
<keyword evidence="5 6" id="KW-0539">Nucleus</keyword>
<dbReference type="PANTHER" id="PTHR33057">
    <property type="entry name" value="TRANSCRIPTION REPRESSOR OFP7-RELATED"/>
    <property type="match status" value="1"/>
</dbReference>
<evidence type="ECO:0000256" key="1">
    <source>
        <dbReference type="ARBA" id="ARBA00004123"/>
    </source>
</evidence>
<keyword evidence="2 6" id="KW-0678">Repressor</keyword>
<name>A0A0D9W5K4_9ORYZ</name>
<comment type="subcellular location">
    <subcellularLocation>
        <location evidence="1 6">Nucleus</location>
    </subcellularLocation>
</comment>
<dbReference type="PROSITE" id="PS51754">
    <property type="entry name" value="OVATE"/>
    <property type="match status" value="1"/>
</dbReference>
<evidence type="ECO:0000313" key="9">
    <source>
        <dbReference type="EnsemblPlants" id="LPERR04G11050.1"/>
    </source>
</evidence>
<evidence type="ECO:0000256" key="4">
    <source>
        <dbReference type="ARBA" id="ARBA00023163"/>
    </source>
</evidence>
<feature type="region of interest" description="Disordered" evidence="7">
    <location>
        <begin position="1"/>
        <end position="27"/>
    </location>
</feature>
<dbReference type="Pfam" id="PF04844">
    <property type="entry name" value="Ovate"/>
    <property type="match status" value="1"/>
</dbReference>
<reference evidence="10" key="2">
    <citation type="submission" date="2013-12" db="EMBL/GenBank/DDBJ databases">
        <authorList>
            <person name="Yu Y."/>
            <person name="Lee S."/>
            <person name="de Baynast K."/>
            <person name="Wissotski M."/>
            <person name="Liu L."/>
            <person name="Talag J."/>
            <person name="Goicoechea J."/>
            <person name="Angelova A."/>
            <person name="Jetty R."/>
            <person name="Kudrna D."/>
            <person name="Golser W."/>
            <person name="Rivera L."/>
            <person name="Zhang J."/>
            <person name="Wing R."/>
        </authorList>
    </citation>
    <scope>NUCLEOTIDE SEQUENCE</scope>
</reference>
<dbReference type="eggNOG" id="ENOG502S0XC">
    <property type="taxonomic scope" value="Eukaryota"/>
</dbReference>
<dbReference type="EnsemblPlants" id="LPERR04G11050.1">
    <property type="protein sequence ID" value="LPERR04G11050.1"/>
    <property type="gene ID" value="LPERR04G11050"/>
</dbReference>
<dbReference type="Gramene" id="LPERR04G11050.1">
    <property type="protein sequence ID" value="LPERR04G11050.1"/>
    <property type="gene ID" value="LPERR04G11050"/>
</dbReference>
<reference evidence="9" key="3">
    <citation type="submission" date="2015-04" db="UniProtKB">
        <authorList>
            <consortium name="EnsemblPlants"/>
        </authorList>
    </citation>
    <scope>IDENTIFICATION</scope>
</reference>
<dbReference type="GO" id="GO:0005634">
    <property type="term" value="C:nucleus"/>
    <property type="evidence" value="ECO:0007669"/>
    <property type="project" value="UniProtKB-SubCell"/>
</dbReference>
<evidence type="ECO:0000256" key="5">
    <source>
        <dbReference type="ARBA" id="ARBA00023242"/>
    </source>
</evidence>
<sequence>MQLFSGRSKRRSERKSGGKDQAPATARQRNGRCGALCCGASRLSVSSTASCSSIDYAPVEQRLPPPPRGLSNLAHGMVQARLQSMIDAAAGQSAPSRPRHGADTAERHRGGRPCRCACACDSCGGVSCQRRQCVVLVAVDRKTSEPREEFRRSIAEVITAKRMAEPAELRALLNCYVSVNSREHRAAILEAFHEVCSALFSSRKC</sequence>
<comment type="function">
    <text evidence="6">Transcriptional repressor that regulates multiple aspects of plant growth and development.</text>
</comment>
<evidence type="ECO:0000256" key="7">
    <source>
        <dbReference type="SAM" id="MobiDB-lite"/>
    </source>
</evidence>
<keyword evidence="4 6" id="KW-0804">Transcription</keyword>
<dbReference type="AlphaFoldDB" id="A0A0D9W5K4"/>
<dbReference type="GO" id="GO:0045892">
    <property type="term" value="P:negative regulation of DNA-templated transcription"/>
    <property type="evidence" value="ECO:0007669"/>
    <property type="project" value="UniProtKB-UniRule"/>
</dbReference>
<evidence type="ECO:0000256" key="6">
    <source>
        <dbReference type="RuleBase" id="RU367028"/>
    </source>
</evidence>
<dbReference type="Proteomes" id="UP000032180">
    <property type="component" value="Chromosome 4"/>
</dbReference>
<reference evidence="9 10" key="1">
    <citation type="submission" date="2012-08" db="EMBL/GenBank/DDBJ databases">
        <title>Oryza genome evolution.</title>
        <authorList>
            <person name="Wing R.A."/>
        </authorList>
    </citation>
    <scope>NUCLEOTIDE SEQUENCE</scope>
</reference>
<keyword evidence="3 6" id="KW-0805">Transcription regulation</keyword>
<dbReference type="STRING" id="77586.A0A0D9W5K4"/>
<dbReference type="NCBIfam" id="TIGR01568">
    <property type="entry name" value="A_thal_3678"/>
    <property type="match status" value="1"/>
</dbReference>
<dbReference type="InterPro" id="IPR038933">
    <property type="entry name" value="Ovate"/>
</dbReference>
<evidence type="ECO:0000313" key="10">
    <source>
        <dbReference type="Proteomes" id="UP000032180"/>
    </source>
</evidence>
<dbReference type="PANTHER" id="PTHR33057:SF114">
    <property type="entry name" value="TRANSCRIPTION REPRESSOR-RELATED"/>
    <property type="match status" value="1"/>
</dbReference>
<feature type="domain" description="OVATE" evidence="8">
    <location>
        <begin position="139"/>
        <end position="198"/>
    </location>
</feature>
<proteinExistence type="predicted"/>
<organism evidence="9 10">
    <name type="scientific">Leersia perrieri</name>
    <dbReference type="NCBI Taxonomy" id="77586"/>
    <lineage>
        <taxon>Eukaryota</taxon>
        <taxon>Viridiplantae</taxon>
        <taxon>Streptophyta</taxon>
        <taxon>Embryophyta</taxon>
        <taxon>Tracheophyta</taxon>
        <taxon>Spermatophyta</taxon>
        <taxon>Magnoliopsida</taxon>
        <taxon>Liliopsida</taxon>
        <taxon>Poales</taxon>
        <taxon>Poaceae</taxon>
        <taxon>BOP clade</taxon>
        <taxon>Oryzoideae</taxon>
        <taxon>Oryzeae</taxon>
        <taxon>Oryzinae</taxon>
        <taxon>Leersia</taxon>
    </lineage>
</organism>
<accession>A0A0D9W5K4</accession>
<evidence type="ECO:0000259" key="8">
    <source>
        <dbReference type="PROSITE" id="PS51754"/>
    </source>
</evidence>
<dbReference type="InterPro" id="IPR006458">
    <property type="entry name" value="Ovate_C"/>
</dbReference>
<feature type="region of interest" description="Disordered" evidence="7">
    <location>
        <begin position="90"/>
        <end position="109"/>
    </location>
</feature>
<dbReference type="HOGENOM" id="CLU_094369_0_0_1"/>
<evidence type="ECO:0000256" key="3">
    <source>
        <dbReference type="ARBA" id="ARBA00023015"/>
    </source>
</evidence>